<protein>
    <recommendedName>
        <fullName evidence="4">Small, acid-soluble spore protein H</fullName>
        <shortName evidence="4">SASP H</shortName>
    </recommendedName>
</protein>
<evidence type="ECO:0000256" key="3">
    <source>
        <dbReference type="ARBA" id="ARBA00022969"/>
    </source>
</evidence>
<dbReference type="Proteomes" id="UP001296943">
    <property type="component" value="Unassembled WGS sequence"/>
</dbReference>
<accession>A0ABS2N5P7</accession>
<organism evidence="5 6">
    <name type="scientific">Aquibacillus albus</name>
    <dbReference type="NCBI Taxonomy" id="1168171"/>
    <lineage>
        <taxon>Bacteria</taxon>
        <taxon>Bacillati</taxon>
        <taxon>Bacillota</taxon>
        <taxon>Bacilli</taxon>
        <taxon>Bacillales</taxon>
        <taxon>Bacillaceae</taxon>
        <taxon>Aquibacillus</taxon>
    </lineage>
</organism>
<evidence type="ECO:0000256" key="2">
    <source>
        <dbReference type="ARBA" id="ARBA00006573"/>
    </source>
</evidence>
<dbReference type="HAMAP" id="MF_00667">
    <property type="entry name" value="SspH"/>
    <property type="match status" value="1"/>
</dbReference>
<dbReference type="NCBIfam" id="TIGR02861">
    <property type="entry name" value="SASP_H"/>
    <property type="match status" value="1"/>
</dbReference>
<evidence type="ECO:0000256" key="1">
    <source>
        <dbReference type="ARBA" id="ARBA00004288"/>
    </source>
</evidence>
<comment type="similarity">
    <text evidence="2 4">Belongs to the SspH family.</text>
</comment>
<dbReference type="Pfam" id="PF08141">
    <property type="entry name" value="SspH"/>
    <property type="match status" value="1"/>
</dbReference>
<proteinExistence type="evidence at transcript level"/>
<name>A0ABS2N5P7_9BACI</name>
<sequence length="59" mass="6483">MDAKRAQEIASSPVMSNVICNGEKIYIEHVDQSNGVATIHSLNNPQNKQSVSVNNLMEQ</sequence>
<comment type="subcellular location">
    <subcellularLocation>
        <location evidence="1 4">Spore core</location>
    </subcellularLocation>
</comment>
<evidence type="ECO:0000256" key="4">
    <source>
        <dbReference type="HAMAP-Rule" id="MF_00667"/>
    </source>
</evidence>
<dbReference type="InterPro" id="IPR012610">
    <property type="entry name" value="SASP_SspH"/>
</dbReference>
<evidence type="ECO:0000313" key="6">
    <source>
        <dbReference type="Proteomes" id="UP001296943"/>
    </source>
</evidence>
<keyword evidence="3 4" id="KW-0749">Sporulation</keyword>
<keyword evidence="6" id="KW-1185">Reference proteome</keyword>
<dbReference type="RefSeq" id="WP_204502055.1">
    <property type="nucleotide sequence ID" value="NZ_JAFBDR010000032.1"/>
</dbReference>
<dbReference type="EMBL" id="JAFBDR010000032">
    <property type="protein sequence ID" value="MBM7573409.1"/>
    <property type="molecule type" value="Genomic_DNA"/>
</dbReference>
<reference evidence="5 6" key="1">
    <citation type="submission" date="2021-01" db="EMBL/GenBank/DDBJ databases">
        <title>Genomic Encyclopedia of Type Strains, Phase IV (KMG-IV): sequencing the most valuable type-strain genomes for metagenomic binning, comparative biology and taxonomic classification.</title>
        <authorList>
            <person name="Goeker M."/>
        </authorList>
    </citation>
    <scope>NUCLEOTIDE SEQUENCE [LARGE SCALE GENOMIC DNA]</scope>
    <source>
        <strain evidence="5 6">DSM 23711</strain>
    </source>
</reference>
<comment type="induction">
    <text evidence="4">Expressed only in the forespore compartment of sporulating cells.</text>
</comment>
<gene>
    <name evidence="4" type="primary">sspH</name>
    <name evidence="5" type="ORF">JOC48_003972</name>
</gene>
<evidence type="ECO:0000313" key="5">
    <source>
        <dbReference type="EMBL" id="MBM7573409.1"/>
    </source>
</evidence>
<dbReference type="NCBIfam" id="NF002867">
    <property type="entry name" value="PRK03174.1"/>
    <property type="match status" value="1"/>
</dbReference>
<comment type="caution">
    <text evidence="5">The sequence shown here is derived from an EMBL/GenBank/DDBJ whole genome shotgun (WGS) entry which is preliminary data.</text>
</comment>